<evidence type="ECO:0000313" key="2">
    <source>
        <dbReference type="EMBL" id="KAK4124882.1"/>
    </source>
</evidence>
<dbReference type="Proteomes" id="UP001302602">
    <property type="component" value="Unassembled WGS sequence"/>
</dbReference>
<evidence type="ECO:0000313" key="3">
    <source>
        <dbReference type="Proteomes" id="UP001302602"/>
    </source>
</evidence>
<accession>A0AAN6Z4P3</accession>
<gene>
    <name evidence="2" type="ORF">N657DRAFT_643643</name>
</gene>
<name>A0AAN6Z4P3_9PEZI</name>
<organism evidence="2 3">
    <name type="scientific">Parathielavia appendiculata</name>
    <dbReference type="NCBI Taxonomy" id="2587402"/>
    <lineage>
        <taxon>Eukaryota</taxon>
        <taxon>Fungi</taxon>
        <taxon>Dikarya</taxon>
        <taxon>Ascomycota</taxon>
        <taxon>Pezizomycotina</taxon>
        <taxon>Sordariomycetes</taxon>
        <taxon>Sordariomycetidae</taxon>
        <taxon>Sordariales</taxon>
        <taxon>Chaetomiaceae</taxon>
        <taxon>Parathielavia</taxon>
    </lineage>
</organism>
<dbReference type="GeneID" id="87829364"/>
<reference evidence="2" key="2">
    <citation type="submission" date="2023-05" db="EMBL/GenBank/DDBJ databases">
        <authorList>
            <consortium name="Lawrence Berkeley National Laboratory"/>
            <person name="Steindorff A."/>
            <person name="Hensen N."/>
            <person name="Bonometti L."/>
            <person name="Westerberg I."/>
            <person name="Brannstrom I.O."/>
            <person name="Guillou S."/>
            <person name="Cros-Aarteil S."/>
            <person name="Calhoun S."/>
            <person name="Haridas S."/>
            <person name="Kuo A."/>
            <person name="Mondo S."/>
            <person name="Pangilinan J."/>
            <person name="Riley R."/>
            <person name="Labutti K."/>
            <person name="Andreopoulos B."/>
            <person name="Lipzen A."/>
            <person name="Chen C."/>
            <person name="Yanf M."/>
            <person name="Daum C."/>
            <person name="Ng V."/>
            <person name="Clum A."/>
            <person name="Ohm R."/>
            <person name="Martin F."/>
            <person name="Silar P."/>
            <person name="Natvig D."/>
            <person name="Lalanne C."/>
            <person name="Gautier V."/>
            <person name="Ament-Velasquez S.L."/>
            <person name="Kruys A."/>
            <person name="Hutchinson M.I."/>
            <person name="Powell A.J."/>
            <person name="Barry K."/>
            <person name="Miller A.N."/>
            <person name="Grigoriev I.V."/>
            <person name="Debuchy R."/>
            <person name="Gladieux P."/>
            <person name="Thoren M.H."/>
            <person name="Johannesson H."/>
        </authorList>
    </citation>
    <scope>NUCLEOTIDE SEQUENCE</scope>
    <source>
        <strain evidence="2">CBS 731.68</strain>
    </source>
</reference>
<evidence type="ECO:0000256" key="1">
    <source>
        <dbReference type="SAM" id="MobiDB-lite"/>
    </source>
</evidence>
<sequence length="95" mass="10698">MNVFGKAFSSRSLPPANLFLLLFCYFEYILPANSRLLNAEPSKLHVPHLSRKLKTLRTRDRNGGGEPCGPPLPGSDKYSTLGYLHTRQIQEQRLG</sequence>
<protein>
    <submittedName>
        <fullName evidence="2">Uncharacterized protein</fullName>
    </submittedName>
</protein>
<reference evidence="2" key="1">
    <citation type="journal article" date="2023" name="Mol. Phylogenet. Evol.">
        <title>Genome-scale phylogeny and comparative genomics of the fungal order Sordariales.</title>
        <authorList>
            <person name="Hensen N."/>
            <person name="Bonometti L."/>
            <person name="Westerberg I."/>
            <person name="Brannstrom I.O."/>
            <person name="Guillou S."/>
            <person name="Cros-Aarteil S."/>
            <person name="Calhoun S."/>
            <person name="Haridas S."/>
            <person name="Kuo A."/>
            <person name="Mondo S."/>
            <person name="Pangilinan J."/>
            <person name="Riley R."/>
            <person name="LaButti K."/>
            <person name="Andreopoulos B."/>
            <person name="Lipzen A."/>
            <person name="Chen C."/>
            <person name="Yan M."/>
            <person name="Daum C."/>
            <person name="Ng V."/>
            <person name="Clum A."/>
            <person name="Steindorff A."/>
            <person name="Ohm R.A."/>
            <person name="Martin F."/>
            <person name="Silar P."/>
            <person name="Natvig D.O."/>
            <person name="Lalanne C."/>
            <person name="Gautier V."/>
            <person name="Ament-Velasquez S.L."/>
            <person name="Kruys A."/>
            <person name="Hutchinson M.I."/>
            <person name="Powell A.J."/>
            <person name="Barry K."/>
            <person name="Miller A.N."/>
            <person name="Grigoriev I.V."/>
            <person name="Debuchy R."/>
            <person name="Gladieux P."/>
            <person name="Hiltunen Thoren M."/>
            <person name="Johannesson H."/>
        </authorList>
    </citation>
    <scope>NUCLEOTIDE SEQUENCE</scope>
    <source>
        <strain evidence="2">CBS 731.68</strain>
    </source>
</reference>
<keyword evidence="3" id="KW-1185">Reference proteome</keyword>
<proteinExistence type="predicted"/>
<dbReference type="EMBL" id="MU853226">
    <property type="protein sequence ID" value="KAK4124882.1"/>
    <property type="molecule type" value="Genomic_DNA"/>
</dbReference>
<comment type="caution">
    <text evidence="2">The sequence shown here is derived from an EMBL/GenBank/DDBJ whole genome shotgun (WGS) entry which is preliminary data.</text>
</comment>
<feature type="region of interest" description="Disordered" evidence="1">
    <location>
        <begin position="58"/>
        <end position="79"/>
    </location>
</feature>
<dbReference type="AlphaFoldDB" id="A0AAN6Z4P3"/>
<dbReference type="RefSeq" id="XP_062648653.1">
    <property type="nucleotide sequence ID" value="XM_062792595.1"/>
</dbReference>